<dbReference type="InterPro" id="IPR011545">
    <property type="entry name" value="DEAD/DEAH_box_helicase_dom"/>
</dbReference>
<comment type="similarity">
    <text evidence="5">Belongs to the DEAD box helicase family. DeaD/CsdA subfamily.</text>
</comment>
<feature type="short sequence motif" description="Q motif" evidence="6">
    <location>
        <begin position="6"/>
        <end position="34"/>
    </location>
</feature>
<comment type="subcellular location">
    <subcellularLocation>
        <location evidence="5">Cytoplasm</location>
    </subcellularLocation>
</comment>
<dbReference type="InterPro" id="IPR027417">
    <property type="entry name" value="P-loop_NTPase"/>
</dbReference>
<dbReference type="Pfam" id="PF00271">
    <property type="entry name" value="Helicase_C"/>
    <property type="match status" value="1"/>
</dbReference>
<dbReference type="InterPro" id="IPR014014">
    <property type="entry name" value="RNA_helicase_DEAD_Q_motif"/>
</dbReference>
<dbReference type="SMART" id="SM00490">
    <property type="entry name" value="HELICc"/>
    <property type="match status" value="1"/>
</dbReference>
<dbReference type="Proteomes" id="UP000745663">
    <property type="component" value="Unassembled WGS sequence"/>
</dbReference>
<dbReference type="InterPro" id="IPR005580">
    <property type="entry name" value="DbpA/CsdA_RNA-bd_dom"/>
</dbReference>
<proteinExistence type="inferred from homology"/>
<evidence type="ECO:0000256" key="7">
    <source>
        <dbReference type="SAM" id="MobiDB-lite"/>
    </source>
</evidence>
<dbReference type="HAMAP" id="MF_00964">
    <property type="entry name" value="DEAD_helicase_DeaD"/>
    <property type="match status" value="1"/>
</dbReference>
<feature type="domain" description="Helicase ATP-binding" evidence="8">
    <location>
        <begin position="37"/>
        <end position="208"/>
    </location>
</feature>
<dbReference type="Gene3D" id="3.30.70.330">
    <property type="match status" value="1"/>
</dbReference>
<keyword evidence="2 5" id="KW-0378">Hydrolase</keyword>
<feature type="domain" description="DEAD-box RNA helicase Q" evidence="10">
    <location>
        <begin position="6"/>
        <end position="34"/>
    </location>
</feature>
<keyword evidence="5" id="KW-0963">Cytoplasm</keyword>
<dbReference type="InterPro" id="IPR012677">
    <property type="entry name" value="Nucleotide-bd_a/b_plait_sf"/>
</dbReference>
<dbReference type="PROSITE" id="PS00039">
    <property type="entry name" value="DEAD_ATP_HELICASE"/>
    <property type="match status" value="1"/>
</dbReference>
<keyword evidence="5" id="KW-0694">RNA-binding</keyword>
<evidence type="ECO:0000313" key="11">
    <source>
        <dbReference type="EMBL" id="MBM5457652.1"/>
    </source>
</evidence>
<dbReference type="InterPro" id="IPR044742">
    <property type="entry name" value="DEAD/DEAH_RhlB"/>
</dbReference>
<keyword evidence="1 5" id="KW-0547">Nucleotide-binding</keyword>
<evidence type="ECO:0000256" key="1">
    <source>
        <dbReference type="ARBA" id="ARBA00022741"/>
    </source>
</evidence>
<reference evidence="11 12" key="1">
    <citation type="submission" date="2020-08" db="EMBL/GenBank/DDBJ databases">
        <title>Description of novel Pseudomonas species.</title>
        <authorList>
            <person name="Duman M."/>
            <person name="Mulet M."/>
            <person name="Altun S."/>
            <person name="Saticioglu I.B."/>
            <person name="Lalucat J."/>
            <person name="Garcia-Valdes E."/>
        </authorList>
    </citation>
    <scope>NUCLEOTIDE SEQUENCE [LARGE SCALE GENOMIC DNA]</scope>
    <source>
        <strain evidence="11 12">P66</strain>
    </source>
</reference>
<comment type="function">
    <text evidence="5">DEAD-box RNA helicase involved in various cellular processes at low temperature, including ribosome biogenesis, mRNA degradation and translation initiation.</text>
</comment>
<comment type="catalytic activity">
    <reaction evidence="5">
        <text>ATP + H2O = ADP + phosphate + H(+)</text>
        <dbReference type="Rhea" id="RHEA:13065"/>
        <dbReference type="ChEBI" id="CHEBI:15377"/>
        <dbReference type="ChEBI" id="CHEBI:15378"/>
        <dbReference type="ChEBI" id="CHEBI:30616"/>
        <dbReference type="ChEBI" id="CHEBI:43474"/>
        <dbReference type="ChEBI" id="CHEBI:456216"/>
        <dbReference type="EC" id="3.6.4.13"/>
    </reaction>
</comment>
<feature type="domain" description="Helicase C-terminal" evidence="9">
    <location>
        <begin position="235"/>
        <end position="379"/>
    </location>
</feature>
<sequence length="553" mass="60226">MTQETGGFAALDLHPSIVAAVLATGYEEPSAIQQQSIPIILAGHDMIGQAQTGTGKTAAFALPILHRIDPSKREPQALILAPTRELALQVATAFETYAKQMPGVTVVAVYGGAPMGPQLKAIRNGAQIVVATPGRLCDHLRRDEKVLATVNHLVLDEADEMLKLGFMDDLEVIFKAMPETRQTVLFSATLPASIRAIAERHLRDPKHVKIQTKTQTVTAIEQAHLMVHADQKVSAVLRLLEVEEFDALIAFVRTKQATLDLASALEAKGYKAAALNGDIAQNQRERVIDSLKDGRLDIVVATDVAARGLDVPRITHVFNVDMPYDPESYVHRIGRTGRAGREGRALLLVTPRERRMLQVIERVTGQKVAEVRLPNAQAVLDARIKKLTNSLAPLVADAESTHGDLLDRLTADIGCSPRALAAALLRKATNGQALTLEAVEKEQPLVPTSAPRERTGDRPDRGERERRAPMPLGEGRARCRTALGARDGIAAKNLLGAILNEGGLAREAIGRIQVRDSFSLVELPEEGLERLLAKLKDTRVAGKQLKLRRYRED</sequence>
<evidence type="ECO:0000259" key="9">
    <source>
        <dbReference type="PROSITE" id="PS51194"/>
    </source>
</evidence>
<name>A0ABS2BVK2_9PSED</name>
<dbReference type="Gene3D" id="3.40.50.300">
    <property type="entry name" value="P-loop containing nucleotide triphosphate hydrolases"/>
    <property type="match status" value="2"/>
</dbReference>
<evidence type="ECO:0000259" key="8">
    <source>
        <dbReference type="PROSITE" id="PS51192"/>
    </source>
</evidence>
<dbReference type="Pfam" id="PF03880">
    <property type="entry name" value="DbpA"/>
    <property type="match status" value="1"/>
</dbReference>
<feature type="compositionally biased region" description="Basic and acidic residues" evidence="7">
    <location>
        <begin position="451"/>
        <end position="468"/>
    </location>
</feature>
<dbReference type="InterPro" id="IPR014001">
    <property type="entry name" value="Helicase_ATP-bd"/>
</dbReference>
<gene>
    <name evidence="5" type="primary">deaD</name>
    <name evidence="5" type="synonym">csdA</name>
    <name evidence="11" type="ORF">H8F21_08720</name>
</gene>
<comment type="caution">
    <text evidence="11">The sequence shown here is derived from an EMBL/GenBank/DDBJ whole genome shotgun (WGS) entry which is preliminary data.</text>
</comment>
<feature type="region of interest" description="Disordered" evidence="7">
    <location>
        <begin position="440"/>
        <end position="471"/>
    </location>
</feature>
<dbReference type="InterPro" id="IPR000629">
    <property type="entry name" value="RNA-helicase_DEAD-box_CS"/>
</dbReference>
<dbReference type="GO" id="GO:0004386">
    <property type="term" value="F:helicase activity"/>
    <property type="evidence" value="ECO:0007669"/>
    <property type="project" value="UniProtKB-KW"/>
</dbReference>
<protein>
    <recommendedName>
        <fullName evidence="5">ATP-dependent RNA helicase DeaD</fullName>
        <ecNumber evidence="5">3.6.4.13</ecNumber>
    </recommendedName>
    <alternativeName>
        <fullName evidence="5">Cold-shock DEAD box protein A</fullName>
    </alternativeName>
</protein>
<evidence type="ECO:0000256" key="4">
    <source>
        <dbReference type="ARBA" id="ARBA00022840"/>
    </source>
</evidence>
<evidence type="ECO:0000256" key="5">
    <source>
        <dbReference type="HAMAP-Rule" id="MF_00964"/>
    </source>
</evidence>
<dbReference type="PANTHER" id="PTHR47963">
    <property type="entry name" value="DEAD-BOX ATP-DEPENDENT RNA HELICASE 47, MITOCHONDRIAL"/>
    <property type="match status" value="1"/>
</dbReference>
<keyword evidence="5" id="KW-0346">Stress response</keyword>
<dbReference type="CDD" id="cd00268">
    <property type="entry name" value="DEADc"/>
    <property type="match status" value="1"/>
</dbReference>
<dbReference type="EC" id="3.6.4.13" evidence="5"/>
<keyword evidence="4 5" id="KW-0067">ATP-binding</keyword>
<dbReference type="SUPFAM" id="SSF52540">
    <property type="entry name" value="P-loop containing nucleoside triphosphate hydrolases"/>
    <property type="match status" value="1"/>
</dbReference>
<dbReference type="PANTHER" id="PTHR47963:SF8">
    <property type="entry name" value="ATP-DEPENDENT RNA HELICASE DEAD"/>
    <property type="match status" value="1"/>
</dbReference>
<keyword evidence="3 5" id="KW-0347">Helicase</keyword>
<dbReference type="Pfam" id="PF00270">
    <property type="entry name" value="DEAD"/>
    <property type="match status" value="1"/>
</dbReference>
<dbReference type="PROSITE" id="PS51195">
    <property type="entry name" value="Q_MOTIF"/>
    <property type="match status" value="1"/>
</dbReference>
<accession>A0ABS2BVK2</accession>
<evidence type="ECO:0000259" key="10">
    <source>
        <dbReference type="PROSITE" id="PS51195"/>
    </source>
</evidence>
<dbReference type="InterPro" id="IPR050547">
    <property type="entry name" value="DEAD_box_RNA_helicases"/>
</dbReference>
<dbReference type="SMART" id="SM00487">
    <property type="entry name" value="DEXDc"/>
    <property type="match status" value="1"/>
</dbReference>
<dbReference type="CDD" id="cd18787">
    <property type="entry name" value="SF2_C_DEAD"/>
    <property type="match status" value="1"/>
</dbReference>
<keyword evidence="12" id="KW-1185">Reference proteome</keyword>
<evidence type="ECO:0000256" key="2">
    <source>
        <dbReference type="ARBA" id="ARBA00022801"/>
    </source>
</evidence>
<evidence type="ECO:0000313" key="12">
    <source>
        <dbReference type="Proteomes" id="UP000745663"/>
    </source>
</evidence>
<dbReference type="PROSITE" id="PS51194">
    <property type="entry name" value="HELICASE_CTER"/>
    <property type="match status" value="1"/>
</dbReference>
<evidence type="ECO:0000256" key="6">
    <source>
        <dbReference type="PROSITE-ProRule" id="PRU00552"/>
    </source>
</evidence>
<dbReference type="InterPro" id="IPR001650">
    <property type="entry name" value="Helicase_C-like"/>
</dbReference>
<dbReference type="InterPro" id="IPR028618">
    <property type="entry name" value="DEAD_helicase_DeaD"/>
</dbReference>
<organism evidence="11 12">
    <name type="scientific">Pseudomonas arcuscaelestis</name>
    <dbReference type="NCBI Taxonomy" id="2710591"/>
    <lineage>
        <taxon>Bacteria</taxon>
        <taxon>Pseudomonadati</taxon>
        <taxon>Pseudomonadota</taxon>
        <taxon>Gammaproteobacteria</taxon>
        <taxon>Pseudomonadales</taxon>
        <taxon>Pseudomonadaceae</taxon>
        <taxon>Pseudomonas</taxon>
    </lineage>
</organism>
<dbReference type="PROSITE" id="PS51192">
    <property type="entry name" value="HELICASE_ATP_BIND_1"/>
    <property type="match status" value="1"/>
</dbReference>
<evidence type="ECO:0000256" key="3">
    <source>
        <dbReference type="ARBA" id="ARBA00022806"/>
    </source>
</evidence>
<dbReference type="EMBL" id="JACOPV010000005">
    <property type="protein sequence ID" value="MBM5457652.1"/>
    <property type="molecule type" value="Genomic_DNA"/>
</dbReference>